<sequence length="345" mass="38541">MSYQALGDNNNQGGYGQYNPYGSQQNPYADQQQSYGYGGGYDQAGGLESGNGGVEYKHGIKMGMRRANHFYPPSTEMSNLPQGGGPSAILNKCKEMNEAINELKTKREGQLVSAQNALLDSSTGKEDQAARQNVDYIEDEINTALRYMRDQFKRIKETPGSGDSRVAGQVENVNRNLRREIEQYQRTQSDFQKRLEEQVRRRYEIANPEATPEELEEGVQLVLAGQEQSFAVPGTRSRQANDARQATMQRSAAIRKIEQDMIQLGQLYQEVAELIHQQEPAVTQINQGAEETHHNVQEANTKLDSAITSARNARRWKWYALGIVVLIIIIIVAVAVGVTEANKKS</sequence>
<reference evidence="6" key="1">
    <citation type="submission" date="2022-11" db="EMBL/GenBank/DDBJ databases">
        <authorList>
            <person name="Petersen C."/>
        </authorList>
    </citation>
    <scope>NUCLEOTIDE SEQUENCE</scope>
    <source>
        <strain evidence="6">IBT 30069</strain>
    </source>
</reference>
<reference evidence="6" key="2">
    <citation type="journal article" date="2023" name="IMA Fungus">
        <title>Comparative genomic study of the Penicillium genus elucidates a diverse pangenome and 15 lateral gene transfer events.</title>
        <authorList>
            <person name="Petersen C."/>
            <person name="Sorensen T."/>
            <person name="Nielsen M.R."/>
            <person name="Sondergaard T.E."/>
            <person name="Sorensen J.L."/>
            <person name="Fitzpatrick D.A."/>
            <person name="Frisvad J.C."/>
            <person name="Nielsen K.L."/>
        </authorList>
    </citation>
    <scope>NUCLEOTIDE SEQUENCE</scope>
    <source>
        <strain evidence="6">IBT 30069</strain>
    </source>
</reference>
<dbReference type="GO" id="GO:0006887">
    <property type="term" value="P:exocytosis"/>
    <property type="evidence" value="ECO:0007669"/>
    <property type="project" value="TreeGrafter"/>
</dbReference>
<dbReference type="InterPro" id="IPR000727">
    <property type="entry name" value="T_SNARE_dom"/>
</dbReference>
<dbReference type="AlphaFoldDB" id="A0A9W9G1F0"/>
<evidence type="ECO:0000259" key="5">
    <source>
        <dbReference type="PROSITE" id="PS50192"/>
    </source>
</evidence>
<feature type="coiled-coil region" evidence="2">
    <location>
        <begin position="167"/>
        <end position="201"/>
    </location>
</feature>
<dbReference type="InterPro" id="IPR010989">
    <property type="entry name" value="SNARE"/>
</dbReference>
<protein>
    <recommendedName>
        <fullName evidence="5">t-SNARE coiled-coil homology domain-containing protein</fullName>
    </recommendedName>
</protein>
<dbReference type="GO" id="GO:0006886">
    <property type="term" value="P:intracellular protein transport"/>
    <property type="evidence" value="ECO:0007669"/>
    <property type="project" value="TreeGrafter"/>
</dbReference>
<name>A0A9W9G1F0_9EURO</name>
<dbReference type="Proteomes" id="UP001149165">
    <property type="component" value="Unassembled WGS sequence"/>
</dbReference>
<dbReference type="InterPro" id="IPR006011">
    <property type="entry name" value="Syntaxin_N"/>
</dbReference>
<dbReference type="GO" id="GO:0031201">
    <property type="term" value="C:SNARE complex"/>
    <property type="evidence" value="ECO:0007669"/>
    <property type="project" value="TreeGrafter"/>
</dbReference>
<feature type="transmembrane region" description="Helical" evidence="4">
    <location>
        <begin position="318"/>
        <end position="339"/>
    </location>
</feature>
<dbReference type="InterPro" id="IPR045242">
    <property type="entry name" value="Syntaxin"/>
</dbReference>
<keyword evidence="2" id="KW-0175">Coiled coil</keyword>
<evidence type="ECO:0000256" key="4">
    <source>
        <dbReference type="SAM" id="Phobius"/>
    </source>
</evidence>
<comment type="caution">
    <text evidence="6">The sequence shown here is derived from an EMBL/GenBank/DDBJ whole genome shotgun (WGS) entry which is preliminary data.</text>
</comment>
<evidence type="ECO:0000313" key="7">
    <source>
        <dbReference type="Proteomes" id="UP001149165"/>
    </source>
</evidence>
<keyword evidence="4" id="KW-1133">Transmembrane helix</keyword>
<dbReference type="Pfam" id="PF00804">
    <property type="entry name" value="Syntaxin"/>
    <property type="match status" value="1"/>
</dbReference>
<dbReference type="PANTHER" id="PTHR19957:SF380">
    <property type="entry name" value="SYNTAXIN FAMILY PROTEIN"/>
    <property type="match status" value="1"/>
</dbReference>
<dbReference type="GO" id="GO:0006906">
    <property type="term" value="P:vesicle fusion"/>
    <property type="evidence" value="ECO:0007669"/>
    <property type="project" value="TreeGrafter"/>
</dbReference>
<keyword evidence="4" id="KW-0472">Membrane</keyword>
<dbReference type="PANTHER" id="PTHR19957">
    <property type="entry name" value="SYNTAXIN"/>
    <property type="match status" value="1"/>
</dbReference>
<accession>A0A9W9G1F0</accession>
<comment type="similarity">
    <text evidence="1">Belongs to the syntaxin family.</text>
</comment>
<dbReference type="GO" id="GO:0048278">
    <property type="term" value="P:vesicle docking"/>
    <property type="evidence" value="ECO:0007669"/>
    <property type="project" value="TreeGrafter"/>
</dbReference>
<evidence type="ECO:0000313" key="6">
    <source>
        <dbReference type="EMBL" id="KAJ5109477.1"/>
    </source>
</evidence>
<evidence type="ECO:0000256" key="1">
    <source>
        <dbReference type="ARBA" id="ARBA00009063"/>
    </source>
</evidence>
<feature type="region of interest" description="Disordered" evidence="3">
    <location>
        <begin position="1"/>
        <end position="41"/>
    </location>
</feature>
<proteinExistence type="inferred from homology"/>
<dbReference type="EMBL" id="JAPQKH010000003">
    <property type="protein sequence ID" value="KAJ5109477.1"/>
    <property type="molecule type" value="Genomic_DNA"/>
</dbReference>
<gene>
    <name evidence="6" type="ORF">N7456_006152</name>
</gene>
<dbReference type="OrthoDB" id="10255013at2759"/>
<dbReference type="PROSITE" id="PS50192">
    <property type="entry name" value="T_SNARE"/>
    <property type="match status" value="1"/>
</dbReference>
<keyword evidence="7" id="KW-1185">Reference proteome</keyword>
<dbReference type="Pfam" id="PF05739">
    <property type="entry name" value="SNARE"/>
    <property type="match status" value="1"/>
</dbReference>
<dbReference type="GO" id="GO:0000149">
    <property type="term" value="F:SNARE binding"/>
    <property type="evidence" value="ECO:0007669"/>
    <property type="project" value="TreeGrafter"/>
</dbReference>
<dbReference type="GO" id="GO:0012505">
    <property type="term" value="C:endomembrane system"/>
    <property type="evidence" value="ECO:0007669"/>
    <property type="project" value="TreeGrafter"/>
</dbReference>
<evidence type="ECO:0000256" key="3">
    <source>
        <dbReference type="SAM" id="MobiDB-lite"/>
    </source>
</evidence>
<keyword evidence="4" id="KW-0812">Transmembrane</keyword>
<dbReference type="GO" id="GO:0005886">
    <property type="term" value="C:plasma membrane"/>
    <property type="evidence" value="ECO:0007669"/>
    <property type="project" value="TreeGrafter"/>
</dbReference>
<dbReference type="GO" id="GO:0005484">
    <property type="term" value="F:SNAP receptor activity"/>
    <property type="evidence" value="ECO:0007669"/>
    <property type="project" value="TreeGrafter"/>
</dbReference>
<organism evidence="6 7">
    <name type="scientific">Penicillium angulare</name>
    <dbReference type="NCBI Taxonomy" id="116970"/>
    <lineage>
        <taxon>Eukaryota</taxon>
        <taxon>Fungi</taxon>
        <taxon>Dikarya</taxon>
        <taxon>Ascomycota</taxon>
        <taxon>Pezizomycotina</taxon>
        <taxon>Eurotiomycetes</taxon>
        <taxon>Eurotiomycetidae</taxon>
        <taxon>Eurotiales</taxon>
        <taxon>Aspergillaceae</taxon>
        <taxon>Penicillium</taxon>
    </lineage>
</organism>
<dbReference type="Gene3D" id="1.20.58.70">
    <property type="match status" value="1"/>
</dbReference>
<dbReference type="SUPFAM" id="SSF47661">
    <property type="entry name" value="t-snare proteins"/>
    <property type="match status" value="1"/>
</dbReference>
<dbReference type="Gene3D" id="1.20.5.110">
    <property type="match status" value="1"/>
</dbReference>
<feature type="domain" description="T-SNARE coiled-coil homology" evidence="5">
    <location>
        <begin position="244"/>
        <end position="306"/>
    </location>
</feature>
<evidence type="ECO:0000256" key="2">
    <source>
        <dbReference type="SAM" id="Coils"/>
    </source>
</evidence>
<feature type="compositionally biased region" description="Low complexity" evidence="3">
    <location>
        <begin position="7"/>
        <end position="35"/>
    </location>
</feature>